<accession>A0A9Q3Q6M5</accession>
<name>A0A9Q3Q6M5_9BASI</name>
<evidence type="ECO:0000313" key="2">
    <source>
        <dbReference type="EMBL" id="MBW0587179.1"/>
    </source>
</evidence>
<organism evidence="2 3">
    <name type="scientific">Austropuccinia psidii MF-1</name>
    <dbReference type="NCBI Taxonomy" id="1389203"/>
    <lineage>
        <taxon>Eukaryota</taxon>
        <taxon>Fungi</taxon>
        <taxon>Dikarya</taxon>
        <taxon>Basidiomycota</taxon>
        <taxon>Pucciniomycotina</taxon>
        <taxon>Pucciniomycetes</taxon>
        <taxon>Pucciniales</taxon>
        <taxon>Sphaerophragmiaceae</taxon>
        <taxon>Austropuccinia</taxon>
    </lineage>
</organism>
<proteinExistence type="predicted"/>
<dbReference type="EMBL" id="AVOT02126184">
    <property type="protein sequence ID" value="MBW0587179.1"/>
    <property type="molecule type" value="Genomic_DNA"/>
</dbReference>
<sequence>MPSTILEAIFNPSRSSQKGYRYDYCRSQSVTEVQGSVNEAQTNKLFHSEADNTFLPSKRANASTRSLSGHIQSQPEGFKQFPEAQRVPDHCRSVEKLHELLPY</sequence>
<comment type="caution">
    <text evidence="2">The sequence shown here is derived from an EMBL/GenBank/DDBJ whole genome shotgun (WGS) entry which is preliminary data.</text>
</comment>
<evidence type="ECO:0000313" key="3">
    <source>
        <dbReference type="Proteomes" id="UP000765509"/>
    </source>
</evidence>
<reference evidence="2" key="1">
    <citation type="submission" date="2021-03" db="EMBL/GenBank/DDBJ databases">
        <title>Draft genome sequence of rust myrtle Austropuccinia psidii MF-1, a brazilian biotype.</title>
        <authorList>
            <person name="Quecine M.C."/>
            <person name="Pachon D.M.R."/>
            <person name="Bonatelli M.L."/>
            <person name="Correr F.H."/>
            <person name="Franceschini L.M."/>
            <person name="Leite T.F."/>
            <person name="Margarido G.R.A."/>
            <person name="Almeida C.A."/>
            <person name="Ferrarezi J.A."/>
            <person name="Labate C.A."/>
        </authorList>
    </citation>
    <scope>NUCLEOTIDE SEQUENCE</scope>
    <source>
        <strain evidence="2">MF-1</strain>
    </source>
</reference>
<feature type="region of interest" description="Disordered" evidence="1">
    <location>
        <begin position="60"/>
        <end position="86"/>
    </location>
</feature>
<dbReference type="Proteomes" id="UP000765509">
    <property type="component" value="Unassembled WGS sequence"/>
</dbReference>
<feature type="compositionally biased region" description="Polar residues" evidence="1">
    <location>
        <begin position="60"/>
        <end position="75"/>
    </location>
</feature>
<dbReference type="AlphaFoldDB" id="A0A9Q3Q6M5"/>
<evidence type="ECO:0000256" key="1">
    <source>
        <dbReference type="SAM" id="MobiDB-lite"/>
    </source>
</evidence>
<gene>
    <name evidence="2" type="ORF">O181_126894</name>
</gene>
<protein>
    <submittedName>
        <fullName evidence="2">Uncharacterized protein</fullName>
    </submittedName>
</protein>
<keyword evidence="3" id="KW-1185">Reference proteome</keyword>